<sequence>MPRLVYCGTVVKTSSRAKKRKYNPGPPGPKHKRFSWRGEGPVPRPTPSEETQELYNLWQQAEREVNLEDLRRLNEPATFVGHEDFLSPSQATSRSRSASCTSTTQSVISGMSGVDLNRRGSKSKGRKRATRTKPLSKTAKAKAAFIRKLGACDDCRKRRVGCTREHWDLHLFEEEWRKSHGPLPVEEELKPVPPVDYFKDEWQIGRGLPPEAPKPAPAPELEANNSYQPRYSEHDDLAGVGGQVAYPSRGVLGAVEEEIDMLQDMQRWEFQDPLEMLIEFSENYLEPDSGIDFNCTDLSQPPPTQFPNPEPEDTTWLRVTDYQHIPICKQMSIFTGEQLFECLGTFAADPGIGEFPCGQCFDTLELLIEHFINVHYVFETHEERGKCLNCGLDWDMMNSEELTEPCKQCGRSVHEKWYWGFVSKAKSPSLTSGTTSVRVTSQDGYGFGMPQGGSLFADQSTAHYGQDNGGGFDFGGGFFFGDYPYGNGGSQYYKCGQDGTKHHCKPFANPSRKTVPVFGSNPAFSALVAFSLLSVVVTHEYLAAGTPCQAASPLTILSLSCIPELSIACIAAGFVAAWFFRHAVGYQREQLLYDALNHARTGALENSVRAAVAA</sequence>
<evidence type="ECO:0000313" key="3">
    <source>
        <dbReference type="Proteomes" id="UP001303160"/>
    </source>
</evidence>
<proteinExistence type="predicted"/>
<dbReference type="AlphaFoldDB" id="A0AAN6XID1"/>
<comment type="caution">
    <text evidence="2">The sequence shown here is derived from an EMBL/GenBank/DDBJ whole genome shotgun (WGS) entry which is preliminary data.</text>
</comment>
<dbReference type="Proteomes" id="UP001303160">
    <property type="component" value="Unassembled WGS sequence"/>
</dbReference>
<feature type="region of interest" description="Disordered" evidence="1">
    <location>
        <begin position="14"/>
        <end position="51"/>
    </location>
</feature>
<accession>A0AAN6XID1</accession>
<reference evidence="2" key="2">
    <citation type="submission" date="2023-05" db="EMBL/GenBank/DDBJ databases">
        <authorList>
            <consortium name="Lawrence Berkeley National Laboratory"/>
            <person name="Steindorff A."/>
            <person name="Hensen N."/>
            <person name="Bonometti L."/>
            <person name="Westerberg I."/>
            <person name="Brannstrom I.O."/>
            <person name="Guillou S."/>
            <person name="Cros-Aarteil S."/>
            <person name="Calhoun S."/>
            <person name="Haridas S."/>
            <person name="Kuo A."/>
            <person name="Mondo S."/>
            <person name="Pangilinan J."/>
            <person name="Riley R."/>
            <person name="Labutti K."/>
            <person name="Andreopoulos B."/>
            <person name="Lipzen A."/>
            <person name="Chen C."/>
            <person name="Yanf M."/>
            <person name="Daum C."/>
            <person name="Ng V."/>
            <person name="Clum A."/>
            <person name="Ohm R."/>
            <person name="Martin F."/>
            <person name="Silar P."/>
            <person name="Natvig D."/>
            <person name="Lalanne C."/>
            <person name="Gautier V."/>
            <person name="Ament-Velasquez S.L."/>
            <person name="Kruys A."/>
            <person name="Hutchinson M.I."/>
            <person name="Powell A.J."/>
            <person name="Barry K."/>
            <person name="Miller A.N."/>
            <person name="Grigoriev I.V."/>
            <person name="Debuchy R."/>
            <person name="Gladieux P."/>
            <person name="Thoren M.H."/>
            <person name="Johannesson H."/>
        </authorList>
    </citation>
    <scope>NUCLEOTIDE SEQUENCE</scope>
    <source>
        <strain evidence="2">CBS 315.58</strain>
    </source>
</reference>
<dbReference type="EMBL" id="MU863923">
    <property type="protein sequence ID" value="KAK4200131.1"/>
    <property type="molecule type" value="Genomic_DNA"/>
</dbReference>
<keyword evidence="3" id="KW-1185">Reference proteome</keyword>
<feature type="compositionally biased region" description="Low complexity" evidence="1">
    <location>
        <begin position="87"/>
        <end position="106"/>
    </location>
</feature>
<evidence type="ECO:0000313" key="2">
    <source>
        <dbReference type="EMBL" id="KAK4200131.1"/>
    </source>
</evidence>
<organism evidence="2 3">
    <name type="scientific">Triangularia verruculosa</name>
    <dbReference type="NCBI Taxonomy" id="2587418"/>
    <lineage>
        <taxon>Eukaryota</taxon>
        <taxon>Fungi</taxon>
        <taxon>Dikarya</taxon>
        <taxon>Ascomycota</taxon>
        <taxon>Pezizomycotina</taxon>
        <taxon>Sordariomycetes</taxon>
        <taxon>Sordariomycetidae</taxon>
        <taxon>Sordariales</taxon>
        <taxon>Podosporaceae</taxon>
        <taxon>Triangularia</taxon>
    </lineage>
</organism>
<evidence type="ECO:0000256" key="1">
    <source>
        <dbReference type="SAM" id="MobiDB-lite"/>
    </source>
</evidence>
<name>A0AAN6XID1_9PEZI</name>
<feature type="region of interest" description="Disordered" evidence="1">
    <location>
        <begin position="84"/>
        <end position="140"/>
    </location>
</feature>
<reference evidence="2" key="1">
    <citation type="journal article" date="2023" name="Mol. Phylogenet. Evol.">
        <title>Genome-scale phylogeny and comparative genomics of the fungal order Sordariales.</title>
        <authorList>
            <person name="Hensen N."/>
            <person name="Bonometti L."/>
            <person name="Westerberg I."/>
            <person name="Brannstrom I.O."/>
            <person name="Guillou S."/>
            <person name="Cros-Aarteil S."/>
            <person name="Calhoun S."/>
            <person name="Haridas S."/>
            <person name="Kuo A."/>
            <person name="Mondo S."/>
            <person name="Pangilinan J."/>
            <person name="Riley R."/>
            <person name="LaButti K."/>
            <person name="Andreopoulos B."/>
            <person name="Lipzen A."/>
            <person name="Chen C."/>
            <person name="Yan M."/>
            <person name="Daum C."/>
            <person name="Ng V."/>
            <person name="Clum A."/>
            <person name="Steindorff A."/>
            <person name="Ohm R.A."/>
            <person name="Martin F."/>
            <person name="Silar P."/>
            <person name="Natvig D.O."/>
            <person name="Lalanne C."/>
            <person name="Gautier V."/>
            <person name="Ament-Velasquez S.L."/>
            <person name="Kruys A."/>
            <person name="Hutchinson M.I."/>
            <person name="Powell A.J."/>
            <person name="Barry K."/>
            <person name="Miller A.N."/>
            <person name="Grigoriev I.V."/>
            <person name="Debuchy R."/>
            <person name="Gladieux P."/>
            <person name="Hiltunen Thoren M."/>
            <person name="Johannesson H."/>
        </authorList>
    </citation>
    <scope>NUCLEOTIDE SEQUENCE</scope>
    <source>
        <strain evidence="2">CBS 315.58</strain>
    </source>
</reference>
<gene>
    <name evidence="2" type="ORF">QBC40DRAFT_73636</name>
</gene>
<feature type="compositionally biased region" description="Basic residues" evidence="1">
    <location>
        <begin position="119"/>
        <end position="131"/>
    </location>
</feature>
<protein>
    <submittedName>
        <fullName evidence="2">Uncharacterized protein</fullName>
    </submittedName>
</protein>